<protein>
    <submittedName>
        <fullName evidence="1">Uncharacterized protein</fullName>
    </submittedName>
</protein>
<gene>
    <name evidence="1" type="ORF">TVAG_323810</name>
</gene>
<dbReference type="EMBL" id="DS113607">
    <property type="protein sequence ID" value="EAY00262.1"/>
    <property type="molecule type" value="Genomic_DNA"/>
</dbReference>
<dbReference type="KEGG" id="tva:4758078"/>
<dbReference type="InParanoid" id="A2F483"/>
<reference evidence="1" key="2">
    <citation type="journal article" date="2007" name="Science">
        <title>Draft genome sequence of the sexually transmitted pathogen Trichomonas vaginalis.</title>
        <authorList>
            <person name="Carlton J.M."/>
            <person name="Hirt R.P."/>
            <person name="Silva J.C."/>
            <person name="Delcher A.L."/>
            <person name="Schatz M."/>
            <person name="Zhao Q."/>
            <person name="Wortman J.R."/>
            <person name="Bidwell S.L."/>
            <person name="Alsmark U.C.M."/>
            <person name="Besteiro S."/>
            <person name="Sicheritz-Ponten T."/>
            <person name="Noel C.J."/>
            <person name="Dacks J.B."/>
            <person name="Foster P.G."/>
            <person name="Simillion C."/>
            <person name="Van de Peer Y."/>
            <person name="Miranda-Saavedra D."/>
            <person name="Barton G.J."/>
            <person name="Westrop G.D."/>
            <person name="Mueller S."/>
            <person name="Dessi D."/>
            <person name="Fiori P.L."/>
            <person name="Ren Q."/>
            <person name="Paulsen I."/>
            <person name="Zhang H."/>
            <person name="Bastida-Corcuera F.D."/>
            <person name="Simoes-Barbosa A."/>
            <person name="Brown M.T."/>
            <person name="Hayes R.D."/>
            <person name="Mukherjee M."/>
            <person name="Okumura C.Y."/>
            <person name="Schneider R."/>
            <person name="Smith A.J."/>
            <person name="Vanacova S."/>
            <person name="Villalvazo M."/>
            <person name="Haas B.J."/>
            <person name="Pertea M."/>
            <person name="Feldblyum T.V."/>
            <person name="Utterback T.R."/>
            <person name="Shu C.L."/>
            <person name="Osoegawa K."/>
            <person name="de Jong P.J."/>
            <person name="Hrdy I."/>
            <person name="Horvathova L."/>
            <person name="Zubacova Z."/>
            <person name="Dolezal P."/>
            <person name="Malik S.B."/>
            <person name="Logsdon J.M. Jr."/>
            <person name="Henze K."/>
            <person name="Gupta A."/>
            <person name="Wang C.C."/>
            <person name="Dunne R.L."/>
            <person name="Upcroft J.A."/>
            <person name="Upcroft P."/>
            <person name="White O."/>
            <person name="Salzberg S.L."/>
            <person name="Tang P."/>
            <person name="Chiu C.-H."/>
            <person name="Lee Y.-S."/>
            <person name="Embley T.M."/>
            <person name="Coombs G.H."/>
            <person name="Mottram J.C."/>
            <person name="Tachezy J."/>
            <person name="Fraser-Liggett C.M."/>
            <person name="Johnson P.J."/>
        </authorList>
    </citation>
    <scope>NUCLEOTIDE SEQUENCE [LARGE SCALE GENOMIC DNA]</scope>
    <source>
        <strain evidence="1">G3</strain>
    </source>
</reference>
<dbReference type="VEuPathDB" id="TrichDB:TVAGG3_1028550"/>
<dbReference type="Proteomes" id="UP000001542">
    <property type="component" value="Unassembled WGS sequence"/>
</dbReference>
<organism evidence="1 2">
    <name type="scientific">Trichomonas vaginalis (strain ATCC PRA-98 / G3)</name>
    <dbReference type="NCBI Taxonomy" id="412133"/>
    <lineage>
        <taxon>Eukaryota</taxon>
        <taxon>Metamonada</taxon>
        <taxon>Parabasalia</taxon>
        <taxon>Trichomonadida</taxon>
        <taxon>Trichomonadidae</taxon>
        <taxon>Trichomonas</taxon>
    </lineage>
</organism>
<name>A2F483_TRIV3</name>
<evidence type="ECO:0000313" key="1">
    <source>
        <dbReference type="EMBL" id="EAY00262.1"/>
    </source>
</evidence>
<sequence>MTTIFERSIGNNLPGTRVNFSTSVGKMTISFDKVPRYFETRSQDVIKTVKFDEAFNQKCLPHIHNLGDPASYEDNKVRIIMAFNYIKQEHKLYGSVSLYMKSDKAFKIRTFHGDAEIDYNSNWSYFAACNDGGHPSVEFLNPDSFPGIEEAINLSFNNLVQNVKVSELTRLFD</sequence>
<evidence type="ECO:0000313" key="2">
    <source>
        <dbReference type="Proteomes" id="UP000001542"/>
    </source>
</evidence>
<dbReference type="RefSeq" id="XP_001313191.1">
    <property type="nucleotide sequence ID" value="XM_001313190.1"/>
</dbReference>
<proteinExistence type="predicted"/>
<dbReference type="AlphaFoldDB" id="A2F483"/>
<keyword evidence="2" id="KW-1185">Reference proteome</keyword>
<accession>A2F483</accession>
<reference evidence="1" key="1">
    <citation type="submission" date="2006-10" db="EMBL/GenBank/DDBJ databases">
        <authorList>
            <person name="Amadeo P."/>
            <person name="Zhao Q."/>
            <person name="Wortman J."/>
            <person name="Fraser-Liggett C."/>
            <person name="Carlton J."/>
        </authorList>
    </citation>
    <scope>NUCLEOTIDE SEQUENCE</scope>
    <source>
        <strain evidence="1">G3</strain>
    </source>
</reference>
<dbReference type="VEuPathDB" id="TrichDB:TVAG_323810"/>